<comment type="caution">
    <text evidence="2">The sequence shown here is derived from an EMBL/GenBank/DDBJ whole genome shotgun (WGS) entry which is preliminary data.</text>
</comment>
<evidence type="ECO:0000313" key="3">
    <source>
        <dbReference type="Proteomes" id="UP001161405"/>
    </source>
</evidence>
<reference evidence="2" key="1">
    <citation type="journal article" date="2014" name="Int. J. Syst. Evol. Microbiol.">
        <title>Complete genome of a new Firmicutes species belonging to the dominant human colonic microbiota ('Ruminococcus bicirculans') reveals two chromosomes and a selective capacity to utilize plant glucans.</title>
        <authorList>
            <consortium name="NISC Comparative Sequencing Program"/>
            <person name="Wegmann U."/>
            <person name="Louis P."/>
            <person name="Goesmann A."/>
            <person name="Henrissat B."/>
            <person name="Duncan S.H."/>
            <person name="Flint H.J."/>
        </authorList>
    </citation>
    <scope>NUCLEOTIDE SEQUENCE</scope>
    <source>
        <strain evidence="2">NBRC 107169</strain>
    </source>
</reference>
<sequence>MNNQTLVSNVGKTGLVACGALAREILTIQKQLGTDVFETRFLPASLHNRPSEIPAAVDGVLEELSESCDRLLVGYGDCGTAGKLDEVIEKHNASRIDGAHCYAFFLGLEQFDSLQESEPGTFYLTDYLVRQFDTLVFKPLGLDRHPELLEAYFGNYTRLVYLAQTEDHKLVDKAKEAAGRLGLRFEHQNTQFGLLDDFIKGAA</sequence>
<dbReference type="EMBL" id="BSNI01000002">
    <property type="protein sequence ID" value="GLQ18407.1"/>
    <property type="molecule type" value="Genomic_DNA"/>
</dbReference>
<gene>
    <name evidence="2" type="ORF">GCM10007879_26560</name>
</gene>
<dbReference type="Proteomes" id="UP001161405">
    <property type="component" value="Unassembled WGS sequence"/>
</dbReference>
<evidence type="ECO:0000313" key="2">
    <source>
        <dbReference type="EMBL" id="GLQ18407.1"/>
    </source>
</evidence>
<evidence type="ECO:0000259" key="1">
    <source>
        <dbReference type="Pfam" id="PF07796"/>
    </source>
</evidence>
<dbReference type="Pfam" id="PF07796">
    <property type="entry name" value="DUF1638"/>
    <property type="match status" value="1"/>
</dbReference>
<feature type="domain" description="DUF1638" evidence="1">
    <location>
        <begin position="41"/>
        <end position="198"/>
    </location>
</feature>
<reference evidence="2" key="2">
    <citation type="submission" date="2023-01" db="EMBL/GenBank/DDBJ databases">
        <title>Draft genome sequence of Maritalea porphyrae strain NBRC 107169.</title>
        <authorList>
            <person name="Sun Q."/>
            <person name="Mori K."/>
        </authorList>
    </citation>
    <scope>NUCLEOTIDE SEQUENCE</scope>
    <source>
        <strain evidence="2">NBRC 107169</strain>
    </source>
</reference>
<organism evidence="2 3">
    <name type="scientific">Maritalea porphyrae</name>
    <dbReference type="NCBI Taxonomy" id="880732"/>
    <lineage>
        <taxon>Bacteria</taxon>
        <taxon>Pseudomonadati</taxon>
        <taxon>Pseudomonadota</taxon>
        <taxon>Alphaproteobacteria</taxon>
        <taxon>Hyphomicrobiales</taxon>
        <taxon>Devosiaceae</taxon>
        <taxon>Maritalea</taxon>
    </lineage>
</organism>
<accession>A0ABQ5UUP4</accession>
<dbReference type="RefSeq" id="WP_284365323.1">
    <property type="nucleotide sequence ID" value="NZ_BSNI01000002.1"/>
</dbReference>
<protein>
    <recommendedName>
        <fullName evidence="1">DUF1638 domain-containing protein</fullName>
    </recommendedName>
</protein>
<dbReference type="InterPro" id="IPR012437">
    <property type="entry name" value="DUF1638"/>
</dbReference>
<proteinExistence type="predicted"/>
<name>A0ABQ5UUP4_9HYPH</name>
<keyword evidence="3" id="KW-1185">Reference proteome</keyword>